<feature type="non-terminal residue" evidence="1">
    <location>
        <position position="222"/>
    </location>
</feature>
<proteinExistence type="predicted"/>
<dbReference type="EMBL" id="WVUK01000011">
    <property type="protein sequence ID" value="KAF7496358.1"/>
    <property type="molecule type" value="Genomic_DNA"/>
</dbReference>
<evidence type="ECO:0000313" key="3">
    <source>
        <dbReference type="Proteomes" id="UP000070412"/>
    </source>
</evidence>
<gene>
    <name evidence="1" type="ORF">SSS_7408</name>
</gene>
<dbReference type="AlphaFoldDB" id="A0A834RKQ5"/>
<dbReference type="EnsemblMetazoa" id="SSS_7408s_mrna">
    <property type="protein sequence ID" value="KAF7496358.1"/>
    <property type="gene ID" value="SSS_7408"/>
</dbReference>
<evidence type="ECO:0000313" key="2">
    <source>
        <dbReference type="EnsemblMetazoa" id="KAF7496358.1"/>
    </source>
</evidence>
<evidence type="ECO:0000313" key="1">
    <source>
        <dbReference type="EMBL" id="KAF7496358.1"/>
    </source>
</evidence>
<accession>A0A834RKQ5</accession>
<reference evidence="2" key="3">
    <citation type="submission" date="2022-06" db="UniProtKB">
        <authorList>
            <consortium name="EnsemblMetazoa"/>
        </authorList>
    </citation>
    <scope>IDENTIFICATION</scope>
</reference>
<reference evidence="3" key="1">
    <citation type="journal article" date="2020" name="PLoS Negl. Trop. Dis.">
        <title>High-quality nuclear genome for Sarcoptes scabiei-A critical resource for a neglected parasite.</title>
        <authorList>
            <person name="Korhonen P.K."/>
            <person name="Gasser R.B."/>
            <person name="Ma G."/>
            <person name="Wang T."/>
            <person name="Stroehlein A.J."/>
            <person name="Young N.D."/>
            <person name="Ang C.S."/>
            <person name="Fernando D.D."/>
            <person name="Lu H.C."/>
            <person name="Taylor S."/>
            <person name="Reynolds S.L."/>
            <person name="Mofiz E."/>
            <person name="Najaraj S.H."/>
            <person name="Gowda H."/>
            <person name="Madugundu A."/>
            <person name="Renuse S."/>
            <person name="Holt D."/>
            <person name="Pandey A."/>
            <person name="Papenfuss A.T."/>
            <person name="Fischer K."/>
        </authorList>
    </citation>
    <scope>NUCLEOTIDE SEQUENCE [LARGE SCALE GENOMIC DNA]</scope>
</reference>
<keyword evidence="3" id="KW-1185">Reference proteome</keyword>
<protein>
    <submittedName>
        <fullName evidence="1 2">Uncharacterized protein</fullName>
    </submittedName>
</protein>
<sequence length="222" mass="26132">KNLSSLIFFSSRSRSKLFVDIFNHTQFFISTICCVLESISIGKNFSVIQPHSHRQLLIVWIIADLDFFKFSDFHLSLSWKKMREFKNYAKDIQQDGNCTIEDWFERIIECINIHFDGRMPLGGFELLNKVFCSRFNQNITHKQFQRKYCYRKFEKTSEGKKRKSLNAILNEDSSQQQQEEQQGCLGKLIIGRGSIKESKLFISTSRRSVNLFVVSNKTRHHV</sequence>
<name>A0A834RKQ5_SARSC</name>
<organism evidence="1">
    <name type="scientific">Sarcoptes scabiei</name>
    <name type="common">Itch mite</name>
    <name type="synonym">Acarus scabiei</name>
    <dbReference type="NCBI Taxonomy" id="52283"/>
    <lineage>
        <taxon>Eukaryota</taxon>
        <taxon>Metazoa</taxon>
        <taxon>Ecdysozoa</taxon>
        <taxon>Arthropoda</taxon>
        <taxon>Chelicerata</taxon>
        <taxon>Arachnida</taxon>
        <taxon>Acari</taxon>
        <taxon>Acariformes</taxon>
        <taxon>Sarcoptiformes</taxon>
        <taxon>Astigmata</taxon>
        <taxon>Psoroptidia</taxon>
        <taxon>Sarcoptoidea</taxon>
        <taxon>Sarcoptidae</taxon>
        <taxon>Sarcoptinae</taxon>
        <taxon>Sarcoptes</taxon>
    </lineage>
</organism>
<reference evidence="1" key="2">
    <citation type="submission" date="2020-01" db="EMBL/GenBank/DDBJ databases">
        <authorList>
            <person name="Korhonen P.K.K."/>
            <person name="Guangxu M.G."/>
            <person name="Wang T.W."/>
            <person name="Stroehlein A.J.S."/>
            <person name="Young N.D."/>
            <person name="Ang C.-S.A."/>
            <person name="Fernando D.W.F."/>
            <person name="Lu H.L."/>
            <person name="Taylor S.T."/>
            <person name="Ehtesham M.E.M."/>
            <person name="Najaraj S.H.N."/>
            <person name="Harsha G.H.G."/>
            <person name="Madugundu A.M."/>
            <person name="Renuse S.R."/>
            <person name="Holt D.H."/>
            <person name="Pandey A.P."/>
            <person name="Papenfuss A.P."/>
            <person name="Gasser R.B.G."/>
            <person name="Fischer K.F."/>
        </authorList>
    </citation>
    <scope>NUCLEOTIDE SEQUENCE</scope>
    <source>
        <strain evidence="1">SSS_KF_BRIS2020</strain>
    </source>
</reference>
<dbReference type="Proteomes" id="UP000070412">
    <property type="component" value="Unassembled WGS sequence"/>
</dbReference>